<protein>
    <submittedName>
        <fullName evidence="1">Metal ABC transporter ATPase</fullName>
    </submittedName>
</protein>
<dbReference type="InterPro" id="IPR036567">
    <property type="entry name" value="RHF-like"/>
</dbReference>
<evidence type="ECO:0000313" key="1">
    <source>
        <dbReference type="EMBL" id="PRH43435.1"/>
    </source>
</evidence>
<comment type="caution">
    <text evidence="1">The sequence shown here is derived from an EMBL/GenBank/DDBJ whole genome shotgun (WGS) entry which is preliminary data.</text>
</comment>
<sequence length="117" mass="12052">MGVGMQIVCVGFAGSAALEAEAGAQLVRLERFHARVDECRLAIESRATSDDDALYDVRLELLMNGRAVAPVPACSGVDVNEAMGRAFAAAERVLSAGHADDPLSPALSAAETGTAAH</sequence>
<dbReference type="RefSeq" id="WP_014724923.1">
    <property type="nucleotide sequence ID" value="NZ_CADEQL010000002.1"/>
</dbReference>
<dbReference type="Proteomes" id="UP000237632">
    <property type="component" value="Unassembled WGS sequence"/>
</dbReference>
<dbReference type="AlphaFoldDB" id="A0AA44Y6B7"/>
<reference evidence="1 2" key="1">
    <citation type="submission" date="2018-03" db="EMBL/GenBank/DDBJ databases">
        <authorList>
            <person name="Nguyen K."/>
            <person name="Fouts D."/>
            <person name="Sutton G."/>
        </authorList>
    </citation>
    <scope>NUCLEOTIDE SEQUENCE [LARGE SCALE GENOMIC DNA]</scope>
    <source>
        <strain evidence="1 2">AU3578</strain>
    </source>
</reference>
<proteinExistence type="predicted"/>
<dbReference type="EMBL" id="PVHK01000032">
    <property type="protein sequence ID" value="PRH43435.1"/>
    <property type="molecule type" value="Genomic_DNA"/>
</dbReference>
<gene>
    <name evidence="1" type="ORF">C6T65_04910</name>
</gene>
<organism evidence="1 2">
    <name type="scientific">Burkholderia vietnamiensis</name>
    <dbReference type="NCBI Taxonomy" id="60552"/>
    <lineage>
        <taxon>Bacteria</taxon>
        <taxon>Pseudomonadati</taxon>
        <taxon>Pseudomonadota</taxon>
        <taxon>Betaproteobacteria</taxon>
        <taxon>Burkholderiales</taxon>
        <taxon>Burkholderiaceae</taxon>
        <taxon>Burkholderia</taxon>
        <taxon>Burkholderia cepacia complex</taxon>
    </lineage>
</organism>
<dbReference type="Gene3D" id="3.30.160.100">
    <property type="entry name" value="Ribosome hibernation promotion factor-like"/>
    <property type="match status" value="1"/>
</dbReference>
<name>A0AA44Y6B7_BURVI</name>
<evidence type="ECO:0000313" key="2">
    <source>
        <dbReference type="Proteomes" id="UP000237632"/>
    </source>
</evidence>
<accession>A0AA44Y6B7</accession>